<evidence type="ECO:0000256" key="8">
    <source>
        <dbReference type="SAM" id="MobiDB-lite"/>
    </source>
</evidence>
<organism evidence="11 12">
    <name type="scientific">Oesophagostomum dentatum</name>
    <name type="common">Nodular worm</name>
    <dbReference type="NCBI Taxonomy" id="61180"/>
    <lineage>
        <taxon>Eukaryota</taxon>
        <taxon>Metazoa</taxon>
        <taxon>Ecdysozoa</taxon>
        <taxon>Nematoda</taxon>
        <taxon>Chromadorea</taxon>
        <taxon>Rhabditida</taxon>
        <taxon>Rhabditina</taxon>
        <taxon>Rhabditomorpha</taxon>
        <taxon>Strongyloidea</taxon>
        <taxon>Strongylidae</taxon>
        <taxon>Oesophagostomum</taxon>
    </lineage>
</organism>
<dbReference type="GO" id="GO:0005509">
    <property type="term" value="F:calcium ion binding"/>
    <property type="evidence" value="ECO:0007669"/>
    <property type="project" value="InterPro"/>
</dbReference>
<dbReference type="CDD" id="cd00051">
    <property type="entry name" value="EFh"/>
    <property type="match status" value="1"/>
</dbReference>
<evidence type="ECO:0000313" key="11">
    <source>
        <dbReference type="EMBL" id="KHJ89899.1"/>
    </source>
</evidence>
<dbReference type="SUPFAM" id="SSF47473">
    <property type="entry name" value="EF-hand"/>
    <property type="match status" value="1"/>
</dbReference>
<feature type="non-terminal residue" evidence="11">
    <location>
        <position position="1"/>
    </location>
</feature>
<dbReference type="PROSITE" id="PS50222">
    <property type="entry name" value="EF_HAND_2"/>
    <property type="match status" value="2"/>
</dbReference>
<dbReference type="Gene3D" id="3.30.60.20">
    <property type="match status" value="1"/>
</dbReference>
<gene>
    <name evidence="11" type="ORF">OESDEN_10266</name>
</gene>
<evidence type="ECO:0000256" key="2">
    <source>
        <dbReference type="ARBA" id="ARBA00022707"/>
    </source>
</evidence>
<dbReference type="InterPro" id="IPR002219">
    <property type="entry name" value="PKC_DAG/PE"/>
</dbReference>
<dbReference type="PANTHER" id="PTHR23055">
    <property type="entry name" value="CALCIUM BINDING PROTEINS"/>
    <property type="match status" value="1"/>
</dbReference>
<dbReference type="Proteomes" id="UP000053660">
    <property type="component" value="Unassembled WGS sequence"/>
</dbReference>
<dbReference type="PANTHER" id="PTHR23055:SF178">
    <property type="entry name" value="NEUROCALCIN HOMOLOG"/>
    <property type="match status" value="1"/>
</dbReference>
<dbReference type="Gene3D" id="1.10.238.10">
    <property type="entry name" value="EF-hand"/>
    <property type="match status" value="1"/>
</dbReference>
<dbReference type="OrthoDB" id="242257at2759"/>
<dbReference type="InterPro" id="IPR046349">
    <property type="entry name" value="C1-like_sf"/>
</dbReference>
<name>A0A0B1SY33_OESDE</name>
<dbReference type="InterPro" id="IPR011992">
    <property type="entry name" value="EF-hand-dom_pair"/>
</dbReference>
<feature type="domain" description="Phorbol-ester/DAG-type" evidence="9">
    <location>
        <begin position="231"/>
        <end position="265"/>
    </location>
</feature>
<dbReference type="SMART" id="SM00054">
    <property type="entry name" value="EFh"/>
    <property type="match status" value="2"/>
</dbReference>
<feature type="compositionally biased region" description="Pro residues" evidence="8">
    <location>
        <begin position="98"/>
        <end position="108"/>
    </location>
</feature>
<keyword evidence="6" id="KW-0106">Calcium</keyword>
<dbReference type="InterPro" id="IPR028846">
    <property type="entry name" value="Recoverin"/>
</dbReference>
<sequence length="265" mass="29888">RRTSVLEKAFSAVRAEITENLHKLEKLALEVDDVTLENITEEERRTSVLEKAFSAVRAEITENLHKLEKLALEVDDVTLENITEEGSTSETQSQDVLEPPPPSIPPDVPSRSHSPSEMRIGLKPLICTLSLLEADTAENKLEVVFHVYDSDANGFLDKREIDGIIEQMMNVARYQQWDTIELEQVLRQMMAEIDYDNDGIVSLEEWRRGGLTNIPLLVLLGVDTEMKEDGSHSWRLRHFSKLTYCNACCSLLVGWGGKQGLSCCC</sequence>
<evidence type="ECO:0000256" key="4">
    <source>
        <dbReference type="ARBA" id="ARBA00022737"/>
    </source>
</evidence>
<keyword evidence="7" id="KW-0449">Lipoprotein</keyword>
<reference evidence="11 12" key="1">
    <citation type="submission" date="2014-03" db="EMBL/GenBank/DDBJ databases">
        <title>Draft genome of the hookworm Oesophagostomum dentatum.</title>
        <authorList>
            <person name="Mitreva M."/>
        </authorList>
    </citation>
    <scope>NUCLEOTIDE SEQUENCE [LARGE SCALE GENOMIC DNA]</scope>
    <source>
        <strain evidence="11 12">OD-Hann</strain>
    </source>
</reference>
<feature type="domain" description="EF-hand" evidence="10">
    <location>
        <begin position="136"/>
        <end position="171"/>
    </location>
</feature>
<keyword evidence="3" id="KW-0479">Metal-binding</keyword>
<dbReference type="Pfam" id="PF13499">
    <property type="entry name" value="EF-hand_7"/>
    <property type="match status" value="1"/>
</dbReference>
<proteinExistence type="inferred from homology"/>
<dbReference type="EMBL" id="KN553629">
    <property type="protein sequence ID" value="KHJ89899.1"/>
    <property type="molecule type" value="Genomic_DNA"/>
</dbReference>
<evidence type="ECO:0000256" key="1">
    <source>
        <dbReference type="ARBA" id="ARBA00006049"/>
    </source>
</evidence>
<keyword evidence="12" id="KW-1185">Reference proteome</keyword>
<dbReference type="PROSITE" id="PS00018">
    <property type="entry name" value="EF_HAND_1"/>
    <property type="match status" value="2"/>
</dbReference>
<dbReference type="InterPro" id="IPR018247">
    <property type="entry name" value="EF_Hand_1_Ca_BS"/>
</dbReference>
<keyword evidence="5" id="KW-0862">Zinc</keyword>
<evidence type="ECO:0000256" key="7">
    <source>
        <dbReference type="ARBA" id="ARBA00023288"/>
    </source>
</evidence>
<feature type="domain" description="EF-hand" evidence="10">
    <location>
        <begin position="181"/>
        <end position="216"/>
    </location>
</feature>
<comment type="similarity">
    <text evidence="1">Belongs to the recoverin family.</text>
</comment>
<keyword evidence="2" id="KW-0519">Myristate</keyword>
<evidence type="ECO:0000259" key="9">
    <source>
        <dbReference type="PROSITE" id="PS50081"/>
    </source>
</evidence>
<feature type="region of interest" description="Disordered" evidence="8">
    <location>
        <begin position="84"/>
        <end position="116"/>
    </location>
</feature>
<dbReference type="InterPro" id="IPR002048">
    <property type="entry name" value="EF_hand_dom"/>
</dbReference>
<dbReference type="AlphaFoldDB" id="A0A0B1SY33"/>
<protein>
    <submittedName>
        <fullName evidence="11">EF hand</fullName>
    </submittedName>
</protein>
<evidence type="ECO:0000259" key="10">
    <source>
        <dbReference type="PROSITE" id="PS50222"/>
    </source>
</evidence>
<evidence type="ECO:0000256" key="6">
    <source>
        <dbReference type="ARBA" id="ARBA00022837"/>
    </source>
</evidence>
<dbReference type="SUPFAM" id="SSF57889">
    <property type="entry name" value="Cysteine-rich domain"/>
    <property type="match status" value="1"/>
</dbReference>
<evidence type="ECO:0000313" key="12">
    <source>
        <dbReference type="Proteomes" id="UP000053660"/>
    </source>
</evidence>
<evidence type="ECO:0000256" key="3">
    <source>
        <dbReference type="ARBA" id="ARBA00022723"/>
    </source>
</evidence>
<dbReference type="PROSITE" id="PS50081">
    <property type="entry name" value="ZF_DAG_PE_2"/>
    <property type="match status" value="1"/>
</dbReference>
<evidence type="ECO:0000256" key="5">
    <source>
        <dbReference type="ARBA" id="ARBA00022833"/>
    </source>
</evidence>
<keyword evidence="4" id="KW-0677">Repeat</keyword>
<accession>A0A0B1SY33</accession>
<feature type="compositionally biased region" description="Polar residues" evidence="8">
    <location>
        <begin position="84"/>
        <end position="95"/>
    </location>
</feature>